<keyword evidence="7 10" id="KW-0378">Hydrolase</keyword>
<evidence type="ECO:0000256" key="4">
    <source>
        <dbReference type="ARBA" id="ARBA00013336"/>
    </source>
</evidence>
<dbReference type="SUPFAM" id="SSF101386">
    <property type="entry name" value="all-alpha NTP pyrophosphatases"/>
    <property type="match status" value="1"/>
</dbReference>
<comment type="subcellular location">
    <subcellularLocation>
        <location evidence="10">Cytoplasm</location>
    </subcellularLocation>
</comment>
<sequence>MPAVPSAPAAGVVPRDRLDSRPVKSFDDLFAELSDKARTRPAGSGTVVQLDAGVHAIGKKVVEEAAEVWMAAEHEGPERTAEEISQLLYHLQVLMIARGLTLDDVYAHL</sequence>
<evidence type="ECO:0000256" key="9">
    <source>
        <dbReference type="ARBA" id="ARBA00023102"/>
    </source>
</evidence>
<dbReference type="UniPathway" id="UPA00031">
    <property type="reaction ID" value="UER00007"/>
</dbReference>
<dbReference type="InterPro" id="IPR021130">
    <property type="entry name" value="PRib-ATP_PPHydrolase-like"/>
</dbReference>
<dbReference type="PANTHER" id="PTHR42945">
    <property type="entry name" value="HISTIDINE BIOSYNTHESIS BIFUNCTIONAL PROTEIN"/>
    <property type="match status" value="1"/>
</dbReference>
<keyword evidence="12" id="KW-1185">Reference proteome</keyword>
<dbReference type="GO" id="GO:0005737">
    <property type="term" value="C:cytoplasm"/>
    <property type="evidence" value="ECO:0007669"/>
    <property type="project" value="UniProtKB-SubCell"/>
</dbReference>
<keyword evidence="5 10" id="KW-0028">Amino-acid biosynthesis</keyword>
<dbReference type="Gene3D" id="1.10.287.1080">
    <property type="entry name" value="MazG-like"/>
    <property type="match status" value="1"/>
</dbReference>
<dbReference type="GO" id="GO:0004636">
    <property type="term" value="F:phosphoribosyl-ATP diphosphatase activity"/>
    <property type="evidence" value="ECO:0007669"/>
    <property type="project" value="UniProtKB-UniRule"/>
</dbReference>
<dbReference type="EMBL" id="PTJD01000005">
    <property type="protein sequence ID" value="PPK96059.1"/>
    <property type="molecule type" value="Genomic_DNA"/>
</dbReference>
<keyword evidence="10" id="KW-0963">Cytoplasm</keyword>
<accession>A0A2S6IPA7</accession>
<dbReference type="EC" id="3.6.1.31" evidence="3 10"/>
<evidence type="ECO:0000256" key="6">
    <source>
        <dbReference type="ARBA" id="ARBA00022741"/>
    </source>
</evidence>
<evidence type="ECO:0000256" key="5">
    <source>
        <dbReference type="ARBA" id="ARBA00022605"/>
    </source>
</evidence>
<keyword evidence="9 10" id="KW-0368">Histidine biosynthesis</keyword>
<dbReference type="GO" id="GO:0000105">
    <property type="term" value="P:L-histidine biosynthetic process"/>
    <property type="evidence" value="ECO:0007669"/>
    <property type="project" value="UniProtKB-UniRule"/>
</dbReference>
<evidence type="ECO:0000256" key="1">
    <source>
        <dbReference type="ARBA" id="ARBA00001460"/>
    </source>
</evidence>
<reference evidence="11 12" key="1">
    <citation type="submission" date="2018-02" db="EMBL/GenBank/DDBJ databases">
        <title>Genomic Encyclopedia of Archaeal and Bacterial Type Strains, Phase II (KMG-II): from individual species to whole genera.</title>
        <authorList>
            <person name="Goeker M."/>
        </authorList>
    </citation>
    <scope>NUCLEOTIDE SEQUENCE [LARGE SCALE GENOMIC DNA]</scope>
    <source>
        <strain evidence="11 12">DSM 22857</strain>
    </source>
</reference>
<keyword evidence="6 10" id="KW-0547">Nucleotide-binding</keyword>
<comment type="pathway">
    <text evidence="2 10">Amino-acid biosynthesis; L-histidine biosynthesis; L-histidine from 5-phospho-alpha-D-ribose 1-diphosphate: step 2/9.</text>
</comment>
<proteinExistence type="inferred from homology"/>
<protein>
    <recommendedName>
        <fullName evidence="4 10">Phosphoribosyl-ATP pyrophosphatase</fullName>
        <shortName evidence="10">PRA-PH</shortName>
        <ecNumber evidence="3 10">3.6.1.31</ecNumber>
    </recommendedName>
</protein>
<evidence type="ECO:0000256" key="8">
    <source>
        <dbReference type="ARBA" id="ARBA00022840"/>
    </source>
</evidence>
<dbReference type="GO" id="GO:0005524">
    <property type="term" value="F:ATP binding"/>
    <property type="evidence" value="ECO:0007669"/>
    <property type="project" value="UniProtKB-KW"/>
</dbReference>
<evidence type="ECO:0000313" key="11">
    <source>
        <dbReference type="EMBL" id="PPK96059.1"/>
    </source>
</evidence>
<dbReference type="NCBIfam" id="TIGR03188">
    <property type="entry name" value="histidine_hisI"/>
    <property type="match status" value="1"/>
</dbReference>
<comment type="catalytic activity">
    <reaction evidence="1 10">
        <text>1-(5-phospho-beta-D-ribosyl)-ATP + H2O = 1-(5-phospho-beta-D-ribosyl)-5'-AMP + diphosphate + H(+)</text>
        <dbReference type="Rhea" id="RHEA:22828"/>
        <dbReference type="ChEBI" id="CHEBI:15377"/>
        <dbReference type="ChEBI" id="CHEBI:15378"/>
        <dbReference type="ChEBI" id="CHEBI:33019"/>
        <dbReference type="ChEBI" id="CHEBI:59457"/>
        <dbReference type="ChEBI" id="CHEBI:73183"/>
        <dbReference type="EC" id="3.6.1.31"/>
    </reaction>
</comment>
<name>A0A2S6IPA7_9ACTN</name>
<evidence type="ECO:0000256" key="7">
    <source>
        <dbReference type="ARBA" id="ARBA00022801"/>
    </source>
</evidence>
<evidence type="ECO:0000256" key="2">
    <source>
        <dbReference type="ARBA" id="ARBA00005204"/>
    </source>
</evidence>
<gene>
    <name evidence="10" type="primary">hisE</name>
    <name evidence="11" type="ORF">CLV92_105160</name>
</gene>
<organism evidence="11 12">
    <name type="scientific">Kineococcus xinjiangensis</name>
    <dbReference type="NCBI Taxonomy" id="512762"/>
    <lineage>
        <taxon>Bacteria</taxon>
        <taxon>Bacillati</taxon>
        <taxon>Actinomycetota</taxon>
        <taxon>Actinomycetes</taxon>
        <taxon>Kineosporiales</taxon>
        <taxon>Kineosporiaceae</taxon>
        <taxon>Kineococcus</taxon>
    </lineage>
</organism>
<dbReference type="Proteomes" id="UP000239485">
    <property type="component" value="Unassembled WGS sequence"/>
</dbReference>
<keyword evidence="8 10" id="KW-0067">ATP-binding</keyword>
<dbReference type="NCBIfam" id="NF001610">
    <property type="entry name" value="PRK00400.1-1"/>
    <property type="match status" value="1"/>
</dbReference>
<comment type="similarity">
    <text evidence="10">Belongs to the PRA-PH family.</text>
</comment>
<dbReference type="AlphaFoldDB" id="A0A2S6IPA7"/>
<evidence type="ECO:0000313" key="12">
    <source>
        <dbReference type="Proteomes" id="UP000239485"/>
    </source>
</evidence>
<evidence type="ECO:0000256" key="10">
    <source>
        <dbReference type="HAMAP-Rule" id="MF_01020"/>
    </source>
</evidence>
<comment type="caution">
    <text evidence="11">The sequence shown here is derived from an EMBL/GenBank/DDBJ whole genome shotgun (WGS) entry which is preliminary data.</text>
</comment>
<evidence type="ECO:0000256" key="3">
    <source>
        <dbReference type="ARBA" id="ARBA00012414"/>
    </source>
</evidence>
<dbReference type="InterPro" id="IPR008179">
    <property type="entry name" value="HisE"/>
</dbReference>
<dbReference type="PANTHER" id="PTHR42945:SF1">
    <property type="entry name" value="HISTIDINE BIOSYNTHESIS BIFUNCTIONAL PROTEIN HIS7"/>
    <property type="match status" value="1"/>
</dbReference>
<dbReference type="Pfam" id="PF01503">
    <property type="entry name" value="PRA-PH"/>
    <property type="match status" value="1"/>
</dbReference>
<dbReference type="HAMAP" id="MF_01020">
    <property type="entry name" value="HisE"/>
    <property type="match status" value="1"/>
</dbReference>
<dbReference type="CDD" id="cd11547">
    <property type="entry name" value="NTP-PPase_HisE"/>
    <property type="match status" value="1"/>
</dbReference>